<dbReference type="EMBL" id="MU839007">
    <property type="protein sequence ID" value="KAK1767776.1"/>
    <property type="molecule type" value="Genomic_DNA"/>
</dbReference>
<proteinExistence type="inferred from homology"/>
<dbReference type="GO" id="GO:0003723">
    <property type="term" value="F:RNA binding"/>
    <property type="evidence" value="ECO:0007669"/>
    <property type="project" value="TreeGrafter"/>
</dbReference>
<feature type="region of interest" description="Disordered" evidence="4">
    <location>
        <begin position="190"/>
        <end position="209"/>
    </location>
</feature>
<evidence type="ECO:0000313" key="5">
    <source>
        <dbReference type="EMBL" id="KAK1767776.1"/>
    </source>
</evidence>
<sequence>MAIKHNQQLPNNHFRKDWQRRVRTHFDQPGKKVSRRDARRVKAAAVAPRPIDKLRPIVRCPTIKYNRRVRLGRGFTLAELKAANISRHYAPTIGIAVDHRRQNLSEESIVGNVERLKEYMSRLIVFPRKSNNLKKGDSPKEDHKAETLTRLPTTVPVASGFSEIKKSDVPKPVEGGAYVALRQARANARYAGAREKRARDAADAEAAKK</sequence>
<dbReference type="InterPro" id="IPR001380">
    <property type="entry name" value="Ribosomal_eL13"/>
</dbReference>
<dbReference type="HAMAP" id="MF_00499">
    <property type="entry name" value="Ribosomal_eL13"/>
    <property type="match status" value="1"/>
</dbReference>
<dbReference type="GO" id="GO:0022625">
    <property type="term" value="C:cytosolic large ribosomal subunit"/>
    <property type="evidence" value="ECO:0007669"/>
    <property type="project" value="TreeGrafter"/>
</dbReference>
<organism evidence="5 6">
    <name type="scientific">Phialemonium atrogriseum</name>
    <dbReference type="NCBI Taxonomy" id="1093897"/>
    <lineage>
        <taxon>Eukaryota</taxon>
        <taxon>Fungi</taxon>
        <taxon>Dikarya</taxon>
        <taxon>Ascomycota</taxon>
        <taxon>Pezizomycotina</taxon>
        <taxon>Sordariomycetes</taxon>
        <taxon>Sordariomycetidae</taxon>
        <taxon>Cephalothecales</taxon>
        <taxon>Cephalothecaceae</taxon>
        <taxon>Phialemonium</taxon>
    </lineage>
</organism>
<feature type="compositionally biased region" description="Basic and acidic residues" evidence="4">
    <location>
        <begin position="192"/>
        <end position="209"/>
    </location>
</feature>
<evidence type="ECO:0000256" key="3">
    <source>
        <dbReference type="ARBA" id="ARBA00023274"/>
    </source>
</evidence>
<dbReference type="PANTHER" id="PTHR11722:SF0">
    <property type="entry name" value="LARGE RIBOSOMAL SUBUNIT PROTEIN EL13"/>
    <property type="match status" value="1"/>
</dbReference>
<dbReference type="Proteomes" id="UP001244011">
    <property type="component" value="Unassembled WGS sequence"/>
</dbReference>
<reference evidence="5" key="1">
    <citation type="submission" date="2023-06" db="EMBL/GenBank/DDBJ databases">
        <title>Genome-scale phylogeny and comparative genomics of the fungal order Sordariales.</title>
        <authorList>
            <consortium name="Lawrence Berkeley National Laboratory"/>
            <person name="Hensen N."/>
            <person name="Bonometti L."/>
            <person name="Westerberg I."/>
            <person name="Brannstrom I.O."/>
            <person name="Guillou S."/>
            <person name="Cros-Aarteil S."/>
            <person name="Calhoun S."/>
            <person name="Haridas S."/>
            <person name="Kuo A."/>
            <person name="Mondo S."/>
            <person name="Pangilinan J."/>
            <person name="Riley R."/>
            <person name="Labutti K."/>
            <person name="Andreopoulos B."/>
            <person name="Lipzen A."/>
            <person name="Chen C."/>
            <person name="Yanf M."/>
            <person name="Daum C."/>
            <person name="Ng V."/>
            <person name="Clum A."/>
            <person name="Steindorff A."/>
            <person name="Ohm R."/>
            <person name="Martin F."/>
            <person name="Silar P."/>
            <person name="Natvig D."/>
            <person name="Lalanne C."/>
            <person name="Gautier V."/>
            <person name="Ament-Velasquez S.L."/>
            <person name="Kruys A."/>
            <person name="Hutchinson M.I."/>
            <person name="Powell A.J."/>
            <person name="Barry K."/>
            <person name="Miller A.N."/>
            <person name="Grigoriev I.V."/>
            <person name="Debuchy R."/>
            <person name="Gladieux P."/>
            <person name="Thoren M.H."/>
            <person name="Johannesson H."/>
        </authorList>
    </citation>
    <scope>NUCLEOTIDE SEQUENCE</scope>
    <source>
        <strain evidence="5">8032-3</strain>
    </source>
</reference>
<keyword evidence="6" id="KW-1185">Reference proteome</keyword>
<dbReference type="AlphaFoldDB" id="A0AAJ0C0Q9"/>
<evidence type="ECO:0000256" key="4">
    <source>
        <dbReference type="SAM" id="MobiDB-lite"/>
    </source>
</evidence>
<name>A0AAJ0C0Q9_9PEZI</name>
<evidence type="ECO:0000313" key="6">
    <source>
        <dbReference type="Proteomes" id="UP001244011"/>
    </source>
</evidence>
<dbReference type="GO" id="GO:0006412">
    <property type="term" value="P:translation"/>
    <property type="evidence" value="ECO:0007669"/>
    <property type="project" value="InterPro"/>
</dbReference>
<dbReference type="GeneID" id="85310968"/>
<dbReference type="PANTHER" id="PTHR11722">
    <property type="entry name" value="60S RIBOSOMAL PROTEIN L13"/>
    <property type="match status" value="1"/>
</dbReference>
<gene>
    <name evidence="5" type="ORF">QBC33DRAFT_537348</name>
</gene>
<dbReference type="Gene3D" id="1.20.5.110">
    <property type="match status" value="1"/>
</dbReference>
<dbReference type="GO" id="GO:0003735">
    <property type="term" value="F:structural constituent of ribosome"/>
    <property type="evidence" value="ECO:0007669"/>
    <property type="project" value="InterPro"/>
</dbReference>
<comment type="similarity">
    <text evidence="1">Belongs to the eukaryotic ribosomal protein eL13 family.</text>
</comment>
<comment type="caution">
    <text evidence="5">The sequence shown here is derived from an EMBL/GenBank/DDBJ whole genome shotgun (WGS) entry which is preliminary data.</text>
</comment>
<keyword evidence="3" id="KW-0687">Ribonucleoprotein</keyword>
<protein>
    <submittedName>
        <fullName evidence="5">Ribosomal protein L13e</fullName>
    </submittedName>
</protein>
<keyword evidence="2 5" id="KW-0689">Ribosomal protein</keyword>
<dbReference type="Pfam" id="PF01294">
    <property type="entry name" value="Ribosomal_L13e"/>
    <property type="match status" value="1"/>
</dbReference>
<evidence type="ECO:0000256" key="2">
    <source>
        <dbReference type="ARBA" id="ARBA00022980"/>
    </source>
</evidence>
<dbReference type="RefSeq" id="XP_060283989.1">
    <property type="nucleotide sequence ID" value="XM_060427781.1"/>
</dbReference>
<accession>A0AAJ0C0Q9</accession>
<evidence type="ECO:0000256" key="1">
    <source>
        <dbReference type="ARBA" id="ARBA00005640"/>
    </source>
</evidence>